<evidence type="ECO:0000256" key="4">
    <source>
        <dbReference type="ARBA" id="ARBA00022475"/>
    </source>
</evidence>
<keyword evidence="4" id="KW-1003">Cell membrane</keyword>
<keyword evidence="5 11" id="KW-0812">Transmembrane</keyword>
<gene>
    <name evidence="12" type="ORF">UFOPK4098_00766</name>
</gene>
<dbReference type="EMBL" id="CAFBPN010000033">
    <property type="protein sequence ID" value="CAB5019400.1"/>
    <property type="molecule type" value="Genomic_DNA"/>
</dbReference>
<dbReference type="PANTHER" id="PTHR11058:SF22">
    <property type="entry name" value="NADH-QUINONE OXIDOREDUCTASE SUBUNIT A"/>
    <property type="match status" value="1"/>
</dbReference>
<evidence type="ECO:0000256" key="6">
    <source>
        <dbReference type="ARBA" id="ARBA00022719"/>
    </source>
</evidence>
<feature type="transmembrane region" description="Helical" evidence="11">
    <location>
        <begin position="91"/>
        <end position="114"/>
    </location>
</feature>
<dbReference type="AlphaFoldDB" id="A0A6J7QNN4"/>
<dbReference type="InterPro" id="IPR000440">
    <property type="entry name" value="NADH_UbQ/plastoQ_OxRdtase_su3"/>
</dbReference>
<evidence type="ECO:0000256" key="7">
    <source>
        <dbReference type="ARBA" id="ARBA00022967"/>
    </source>
</evidence>
<sequence>MGQYLPILALTILATLFGVLSLVASRLLAPNRGNAAKEAPYECGIVPSRDNPQRFPVSFYIVAMLFIMFDIEIIFVYPFAVDREFLGSYGFFEMLSFSAIFFVTFVYVVARGALDWGPLKSGRRVDEHLTDVISASRTVSSTVRRVGGDGRETEIAA</sequence>
<keyword evidence="10 11" id="KW-0472">Membrane</keyword>
<dbReference type="GO" id="GO:0008137">
    <property type="term" value="F:NADH dehydrogenase (ubiquinone) activity"/>
    <property type="evidence" value="ECO:0007669"/>
    <property type="project" value="InterPro"/>
</dbReference>
<dbReference type="InterPro" id="IPR038430">
    <property type="entry name" value="NDAH_ubi_oxred_su3_sf"/>
</dbReference>
<keyword evidence="9" id="KW-0520">NAD</keyword>
<comment type="subcellular location">
    <subcellularLocation>
        <location evidence="1">Membrane</location>
    </subcellularLocation>
</comment>
<organism evidence="12">
    <name type="scientific">freshwater metagenome</name>
    <dbReference type="NCBI Taxonomy" id="449393"/>
    <lineage>
        <taxon>unclassified sequences</taxon>
        <taxon>metagenomes</taxon>
        <taxon>ecological metagenomes</taxon>
    </lineage>
</organism>
<dbReference type="GO" id="GO:0048038">
    <property type="term" value="F:quinone binding"/>
    <property type="evidence" value="ECO:0007669"/>
    <property type="project" value="UniProtKB-KW"/>
</dbReference>
<reference evidence="12" key="1">
    <citation type="submission" date="2020-05" db="EMBL/GenBank/DDBJ databases">
        <authorList>
            <person name="Chiriac C."/>
            <person name="Salcher M."/>
            <person name="Ghai R."/>
            <person name="Kavagutti S V."/>
        </authorList>
    </citation>
    <scope>NUCLEOTIDE SEQUENCE</scope>
</reference>
<dbReference type="GO" id="GO:0030964">
    <property type="term" value="C:NADH dehydrogenase complex"/>
    <property type="evidence" value="ECO:0007669"/>
    <property type="project" value="TreeGrafter"/>
</dbReference>
<keyword evidence="8 11" id="KW-1133">Transmembrane helix</keyword>
<evidence type="ECO:0000256" key="5">
    <source>
        <dbReference type="ARBA" id="ARBA00022692"/>
    </source>
</evidence>
<evidence type="ECO:0000313" key="12">
    <source>
        <dbReference type="EMBL" id="CAB5019400.1"/>
    </source>
</evidence>
<dbReference type="PANTHER" id="PTHR11058">
    <property type="entry name" value="NADH-UBIQUINONE OXIDOREDUCTASE CHAIN 3"/>
    <property type="match status" value="1"/>
</dbReference>
<keyword evidence="3" id="KW-0813">Transport</keyword>
<evidence type="ECO:0000256" key="1">
    <source>
        <dbReference type="ARBA" id="ARBA00004370"/>
    </source>
</evidence>
<dbReference type="Gene3D" id="1.20.58.1610">
    <property type="entry name" value="NADH:ubiquinone/plastoquinone oxidoreductase, chain 3"/>
    <property type="match status" value="1"/>
</dbReference>
<name>A0A6J7QNN4_9ZZZZ</name>
<protein>
    <submittedName>
        <fullName evidence="12">Unannotated protein</fullName>
    </submittedName>
</protein>
<evidence type="ECO:0000256" key="10">
    <source>
        <dbReference type="ARBA" id="ARBA00023136"/>
    </source>
</evidence>
<evidence type="ECO:0000256" key="3">
    <source>
        <dbReference type="ARBA" id="ARBA00022448"/>
    </source>
</evidence>
<feature type="transmembrane region" description="Helical" evidence="11">
    <location>
        <begin position="57"/>
        <end position="79"/>
    </location>
</feature>
<comment type="similarity">
    <text evidence="2">Belongs to the complex I subunit 3 family.</text>
</comment>
<accession>A0A6J7QNN4</accession>
<feature type="transmembrane region" description="Helical" evidence="11">
    <location>
        <begin position="6"/>
        <end position="29"/>
    </location>
</feature>
<evidence type="ECO:0000256" key="2">
    <source>
        <dbReference type="ARBA" id="ARBA00008472"/>
    </source>
</evidence>
<proteinExistence type="inferred from homology"/>
<evidence type="ECO:0000256" key="8">
    <source>
        <dbReference type="ARBA" id="ARBA00022989"/>
    </source>
</evidence>
<evidence type="ECO:0000256" key="9">
    <source>
        <dbReference type="ARBA" id="ARBA00023027"/>
    </source>
</evidence>
<keyword evidence="6" id="KW-0874">Quinone</keyword>
<dbReference type="Pfam" id="PF00507">
    <property type="entry name" value="Oxidored_q4"/>
    <property type="match status" value="1"/>
</dbReference>
<evidence type="ECO:0000256" key="11">
    <source>
        <dbReference type="SAM" id="Phobius"/>
    </source>
</evidence>
<keyword evidence="7" id="KW-1278">Translocase</keyword>